<organism evidence="2 3">
    <name type="scientific">Champsocephalus gunnari</name>
    <name type="common">Mackerel icefish</name>
    <dbReference type="NCBI Taxonomy" id="52237"/>
    <lineage>
        <taxon>Eukaryota</taxon>
        <taxon>Metazoa</taxon>
        <taxon>Chordata</taxon>
        <taxon>Craniata</taxon>
        <taxon>Vertebrata</taxon>
        <taxon>Euteleostomi</taxon>
        <taxon>Actinopterygii</taxon>
        <taxon>Neopterygii</taxon>
        <taxon>Teleostei</taxon>
        <taxon>Neoteleostei</taxon>
        <taxon>Acanthomorphata</taxon>
        <taxon>Eupercaria</taxon>
        <taxon>Perciformes</taxon>
        <taxon>Notothenioidei</taxon>
        <taxon>Channichthyidae</taxon>
        <taxon>Champsocephalus</taxon>
    </lineage>
</organism>
<evidence type="ECO:0000313" key="3">
    <source>
        <dbReference type="Proteomes" id="UP001331515"/>
    </source>
</evidence>
<proteinExistence type="predicted"/>
<dbReference type="InterPro" id="IPR043502">
    <property type="entry name" value="DNA/RNA_pol_sf"/>
</dbReference>
<keyword evidence="3" id="KW-1185">Reference proteome</keyword>
<dbReference type="AlphaFoldDB" id="A0AAN8DB84"/>
<dbReference type="EMBL" id="JAURVH010001524">
    <property type="protein sequence ID" value="KAK5918899.1"/>
    <property type="molecule type" value="Genomic_DNA"/>
</dbReference>
<dbReference type="InterPro" id="IPR015095">
    <property type="entry name" value="AlkB_hom8_N"/>
</dbReference>
<dbReference type="SUPFAM" id="SSF56672">
    <property type="entry name" value="DNA/RNA polymerases"/>
    <property type="match status" value="1"/>
</dbReference>
<dbReference type="PANTHER" id="PTHR47510">
    <property type="entry name" value="REVERSE TRANSCRIPTASE DOMAIN-CONTAINING PROTEIN"/>
    <property type="match status" value="1"/>
</dbReference>
<dbReference type="GO" id="GO:0016706">
    <property type="term" value="F:2-oxoglutarate-dependent dioxygenase activity"/>
    <property type="evidence" value="ECO:0007669"/>
    <property type="project" value="InterPro"/>
</dbReference>
<sequence length="572" mass="64464">MTGEVRLLIRERNATFRSGDREKYSTARGNLKRGIKAAKESYRRKIEGHISDNNPRQIWQGIQNLTNYQGRITTTAHSDALLAEELNSFFARFEAVRPTAPPPVYSSTSLTLHQHQVRRELRLVNPRKAAGPDGVPGKVLVSCADQLSEIFTRIFNLSLTQAIIPSCLKSAIIIPAPKTTAANSCLNNFRPIALTSVVMKCFERLVSHHIKACLPSAFDPHQFAFRTNRSTEDAIAITLHTTLSHLEHPGNYVRLLFIDYSSAFNTIIPDILINKLLDLHLPPSTCAWIKDFLTNRPQCVKLGSHLSSTLTLSTGSPQGCVLSPLLYALYTHDCSPTYPSNTIIKYADDTTVIGLVSGGDETAYREEVRKLTEWCAVNNLLLNSIKTKEIIIDFRRTSIDHAPLYINGDCVERVLSFKFLGVHISQELTWSTNTTAVIKKAQQRLYFLRLLRKNHLNQKLLVTFYRSTVESVLTYCISAWYAGCSAADRKALQRVINTAQRIIGCPLPSLEDITRSRCLRRTSSILKDSSHPARHLFDLLPSGRRYRSLKARTSRLTNSFFPWAIRTLNTQK</sequence>
<feature type="domain" description="Reverse transcriptase" evidence="1">
    <location>
        <begin position="157"/>
        <end position="424"/>
    </location>
</feature>
<protein>
    <recommendedName>
        <fullName evidence="1">Reverse transcriptase domain-containing protein</fullName>
    </recommendedName>
</protein>
<gene>
    <name evidence="2" type="ORF">CgunFtcFv8_022840</name>
</gene>
<dbReference type="PROSITE" id="PS50878">
    <property type="entry name" value="RT_POL"/>
    <property type="match status" value="1"/>
</dbReference>
<evidence type="ECO:0000313" key="2">
    <source>
        <dbReference type="EMBL" id="KAK5918899.1"/>
    </source>
</evidence>
<comment type="caution">
    <text evidence="2">The sequence shown here is derived from an EMBL/GenBank/DDBJ whole genome shotgun (WGS) entry which is preliminary data.</text>
</comment>
<dbReference type="Pfam" id="PF00078">
    <property type="entry name" value="RVT_1"/>
    <property type="match status" value="1"/>
</dbReference>
<accession>A0AAN8DB84</accession>
<dbReference type="InterPro" id="IPR000477">
    <property type="entry name" value="RT_dom"/>
</dbReference>
<dbReference type="CDD" id="cd01650">
    <property type="entry name" value="RT_nLTR_like"/>
    <property type="match status" value="1"/>
</dbReference>
<dbReference type="PANTHER" id="PTHR47510:SF3">
    <property type="entry name" value="ENDO_EXONUCLEASE_PHOSPHATASE DOMAIN-CONTAINING PROTEIN"/>
    <property type="match status" value="1"/>
</dbReference>
<dbReference type="Pfam" id="PF09004">
    <property type="entry name" value="ALKBH8_N"/>
    <property type="match status" value="1"/>
</dbReference>
<dbReference type="Proteomes" id="UP001331515">
    <property type="component" value="Unassembled WGS sequence"/>
</dbReference>
<dbReference type="GO" id="GO:0008168">
    <property type="term" value="F:methyltransferase activity"/>
    <property type="evidence" value="ECO:0007669"/>
    <property type="project" value="InterPro"/>
</dbReference>
<name>A0AAN8DB84_CHAGU</name>
<reference evidence="2 3" key="1">
    <citation type="journal article" date="2023" name="Mol. Biol. Evol.">
        <title>Genomics of Secondarily Temperate Adaptation in the Only Non-Antarctic Icefish.</title>
        <authorList>
            <person name="Rivera-Colon A.G."/>
            <person name="Rayamajhi N."/>
            <person name="Minhas B.F."/>
            <person name="Madrigal G."/>
            <person name="Bilyk K.T."/>
            <person name="Yoon V."/>
            <person name="Hune M."/>
            <person name="Gregory S."/>
            <person name="Cheng C.H.C."/>
            <person name="Catchen J.M."/>
        </authorList>
    </citation>
    <scope>NUCLEOTIDE SEQUENCE [LARGE SCALE GENOMIC DNA]</scope>
    <source>
        <tissue evidence="2">White muscle</tissue>
    </source>
</reference>
<evidence type="ECO:0000259" key="1">
    <source>
        <dbReference type="PROSITE" id="PS50878"/>
    </source>
</evidence>